<dbReference type="RefSeq" id="WP_047896131.1">
    <property type="nucleotide sequence ID" value="NZ_AEJF01000185.1"/>
</dbReference>
<organism evidence="1 2">
    <name type="scientific">Caballeronia mineralivorans PML1(12)</name>
    <dbReference type="NCBI Taxonomy" id="908627"/>
    <lineage>
        <taxon>Bacteria</taxon>
        <taxon>Pseudomonadati</taxon>
        <taxon>Pseudomonadota</taxon>
        <taxon>Betaproteobacteria</taxon>
        <taxon>Burkholderiales</taxon>
        <taxon>Burkholderiaceae</taxon>
        <taxon>Caballeronia</taxon>
    </lineage>
</organism>
<dbReference type="GO" id="GO:0003677">
    <property type="term" value="F:DNA binding"/>
    <property type="evidence" value="ECO:0007669"/>
    <property type="project" value="UniProtKB-KW"/>
</dbReference>
<accession>A0A0J1FR55</accession>
<keyword evidence="2" id="KW-1185">Reference proteome</keyword>
<dbReference type="Pfam" id="PF05930">
    <property type="entry name" value="Phage_AlpA"/>
    <property type="match status" value="1"/>
</dbReference>
<dbReference type="PATRIC" id="fig|908627.4.peg.7036"/>
<comment type="caution">
    <text evidence="1">The sequence shown here is derived from an EMBL/GenBank/DDBJ whole genome shotgun (WGS) entry which is preliminary data.</text>
</comment>
<name>A0A0J1FR55_9BURK</name>
<reference evidence="1 2" key="1">
    <citation type="journal article" date="2015" name="Genome Announc.">
        <title>Draft Genome Sequence of Burkholderia sp. Strain PML1(12), an Ectomycorrhizosphere-Inhabiting Bacterium with Effective Mineral-Weathering Ability.</title>
        <authorList>
            <person name="Uroz S."/>
            <person name="Oger P."/>
        </authorList>
    </citation>
    <scope>NUCLEOTIDE SEQUENCE [LARGE SCALE GENOMIC DNA]</scope>
    <source>
        <strain evidence="2">PML1(12)</strain>
    </source>
</reference>
<proteinExistence type="predicted"/>
<evidence type="ECO:0000313" key="1">
    <source>
        <dbReference type="EMBL" id="KLU22233.1"/>
    </source>
</evidence>
<dbReference type="AlphaFoldDB" id="A0A0J1FR55"/>
<keyword evidence="1" id="KW-0238">DNA-binding</keyword>
<dbReference type="Proteomes" id="UP000035963">
    <property type="component" value="Unassembled WGS sequence"/>
</dbReference>
<evidence type="ECO:0000313" key="2">
    <source>
        <dbReference type="Proteomes" id="UP000035963"/>
    </source>
</evidence>
<dbReference type="InterPro" id="IPR010260">
    <property type="entry name" value="AlpA"/>
</dbReference>
<gene>
    <name evidence="1" type="ORF">EOS_31540</name>
</gene>
<dbReference type="Gene3D" id="1.10.238.160">
    <property type="match status" value="1"/>
</dbReference>
<sequence length="72" mass="7894">MPAKTESPVSPQKRMERMPSVLARVQLSESEVRRRIKAGTFPKPVKLGPRAIAFNSAQIDAWLDSLTSGSDA</sequence>
<protein>
    <submittedName>
        <fullName evidence="1">DNA-binding protein</fullName>
    </submittedName>
</protein>
<dbReference type="EMBL" id="AEJF01000185">
    <property type="protein sequence ID" value="KLU22233.1"/>
    <property type="molecule type" value="Genomic_DNA"/>
</dbReference>